<evidence type="ECO:0000313" key="4">
    <source>
        <dbReference type="EMBL" id="KAL1281539.1"/>
    </source>
</evidence>
<evidence type="ECO:0000256" key="1">
    <source>
        <dbReference type="ARBA" id="ARBA00010879"/>
    </source>
</evidence>
<accession>A0ABR3NX83</accession>
<dbReference type="PANTHER" id="PTHR24559">
    <property type="entry name" value="TRANSPOSON TY3-I GAG-POL POLYPROTEIN"/>
    <property type="match status" value="1"/>
</dbReference>
<proteinExistence type="inferred from homology"/>
<dbReference type="EMBL" id="JAYMGO010000001">
    <property type="protein sequence ID" value="KAL1281539.1"/>
    <property type="molecule type" value="Genomic_DNA"/>
</dbReference>
<dbReference type="Gene3D" id="3.30.70.270">
    <property type="match status" value="1"/>
</dbReference>
<dbReference type="InterPro" id="IPR000477">
    <property type="entry name" value="RT_dom"/>
</dbReference>
<evidence type="ECO:0000259" key="3">
    <source>
        <dbReference type="Pfam" id="PF00078"/>
    </source>
</evidence>
<evidence type="ECO:0000313" key="5">
    <source>
        <dbReference type="Proteomes" id="UP001558613"/>
    </source>
</evidence>
<dbReference type="InterPro" id="IPR043128">
    <property type="entry name" value="Rev_trsase/Diguanyl_cyclase"/>
</dbReference>
<sequence length="102" mass="12069">MIPKPDGTLRFCNDFRCLNDVSEFDEYPMPRLDHLGRARGHWQYRTHPFGPRGAPALFLRLMDILLRPHQAYAAAYSDDVVVHSETWEEHLEHLRRVLTEIR</sequence>
<dbReference type="CDD" id="cd01647">
    <property type="entry name" value="RT_LTR"/>
    <property type="match status" value="1"/>
</dbReference>
<feature type="domain" description="Reverse transcriptase" evidence="3">
    <location>
        <begin position="39"/>
        <end position="101"/>
    </location>
</feature>
<dbReference type="InterPro" id="IPR053134">
    <property type="entry name" value="RNA-dir_DNA_polymerase"/>
</dbReference>
<dbReference type="Pfam" id="PF00078">
    <property type="entry name" value="RVT_1"/>
    <property type="match status" value="1"/>
</dbReference>
<comment type="similarity">
    <text evidence="1">Belongs to the beta type-B retroviral polymerase family. HERV class-II K(HML-2) pol subfamily.</text>
</comment>
<dbReference type="Proteomes" id="UP001558613">
    <property type="component" value="Unassembled WGS sequence"/>
</dbReference>
<dbReference type="InterPro" id="IPR043502">
    <property type="entry name" value="DNA/RNA_pol_sf"/>
</dbReference>
<gene>
    <name evidence="4" type="ORF">QQF64_000342</name>
</gene>
<dbReference type="Gene3D" id="3.10.10.10">
    <property type="entry name" value="HIV Type 1 Reverse Transcriptase, subunit A, domain 1"/>
    <property type="match status" value="2"/>
</dbReference>
<dbReference type="EC" id="3.1.26.4" evidence="2"/>
<dbReference type="SUPFAM" id="SSF56672">
    <property type="entry name" value="DNA/RNA polymerases"/>
    <property type="match status" value="1"/>
</dbReference>
<name>A0ABR3NX83_9TELE</name>
<protein>
    <recommendedName>
        <fullName evidence="2">ribonuclease H</fullName>
        <ecNumber evidence="2">3.1.26.4</ecNumber>
    </recommendedName>
</protein>
<dbReference type="PANTHER" id="PTHR24559:SF454">
    <property type="entry name" value="RIBONUCLEASE H"/>
    <property type="match status" value="1"/>
</dbReference>
<comment type="caution">
    <text evidence="4">The sequence shown here is derived from an EMBL/GenBank/DDBJ whole genome shotgun (WGS) entry which is preliminary data.</text>
</comment>
<reference evidence="4 5" key="1">
    <citation type="submission" date="2023-09" db="EMBL/GenBank/DDBJ databases">
        <authorList>
            <person name="Wang M."/>
        </authorList>
    </citation>
    <scope>NUCLEOTIDE SEQUENCE [LARGE SCALE GENOMIC DNA]</scope>
    <source>
        <strain evidence="4">GT-2023</strain>
        <tissue evidence="4">Liver</tissue>
    </source>
</reference>
<evidence type="ECO:0000256" key="2">
    <source>
        <dbReference type="ARBA" id="ARBA00012180"/>
    </source>
</evidence>
<organism evidence="4 5">
    <name type="scientific">Cirrhinus molitorella</name>
    <name type="common">mud carp</name>
    <dbReference type="NCBI Taxonomy" id="172907"/>
    <lineage>
        <taxon>Eukaryota</taxon>
        <taxon>Metazoa</taxon>
        <taxon>Chordata</taxon>
        <taxon>Craniata</taxon>
        <taxon>Vertebrata</taxon>
        <taxon>Euteleostomi</taxon>
        <taxon>Actinopterygii</taxon>
        <taxon>Neopterygii</taxon>
        <taxon>Teleostei</taxon>
        <taxon>Ostariophysi</taxon>
        <taxon>Cypriniformes</taxon>
        <taxon>Cyprinidae</taxon>
        <taxon>Labeoninae</taxon>
        <taxon>Labeonini</taxon>
        <taxon>Cirrhinus</taxon>
    </lineage>
</organism>
<keyword evidence="5" id="KW-1185">Reference proteome</keyword>